<keyword evidence="3 5" id="KW-1133">Transmembrane helix</keyword>
<keyword evidence="2 5" id="KW-0812">Transmembrane</keyword>
<proteinExistence type="predicted"/>
<evidence type="ECO:0000256" key="3">
    <source>
        <dbReference type="ARBA" id="ARBA00022989"/>
    </source>
</evidence>
<dbReference type="Pfam" id="PF01699">
    <property type="entry name" value="Na_Ca_ex"/>
    <property type="match status" value="2"/>
</dbReference>
<feature type="transmembrane region" description="Helical" evidence="5">
    <location>
        <begin position="171"/>
        <end position="189"/>
    </location>
</feature>
<feature type="transmembrane region" description="Helical" evidence="5">
    <location>
        <begin position="267"/>
        <end position="284"/>
    </location>
</feature>
<comment type="subcellular location">
    <subcellularLocation>
        <location evidence="1">Membrane</location>
        <topology evidence="1">Multi-pass membrane protein</topology>
    </subcellularLocation>
</comment>
<dbReference type="PANTHER" id="PTHR10846:SF8">
    <property type="entry name" value="INNER MEMBRANE PROTEIN YRBG"/>
    <property type="match status" value="1"/>
</dbReference>
<evidence type="ECO:0000256" key="1">
    <source>
        <dbReference type="ARBA" id="ARBA00004141"/>
    </source>
</evidence>
<dbReference type="GO" id="GO:0008273">
    <property type="term" value="F:calcium, potassium:sodium antiporter activity"/>
    <property type="evidence" value="ECO:0007669"/>
    <property type="project" value="TreeGrafter"/>
</dbReference>
<dbReference type="Gene3D" id="1.20.1420.30">
    <property type="entry name" value="NCX, central ion-binding region"/>
    <property type="match status" value="1"/>
</dbReference>
<dbReference type="InterPro" id="IPR004481">
    <property type="entry name" value="K/Na/Ca-exchanger"/>
</dbReference>
<feature type="transmembrane region" description="Helical" evidence="5">
    <location>
        <begin position="104"/>
        <end position="122"/>
    </location>
</feature>
<feature type="transmembrane region" description="Helical" evidence="5">
    <location>
        <begin position="39"/>
        <end position="63"/>
    </location>
</feature>
<evidence type="ECO:0000313" key="7">
    <source>
        <dbReference type="EMBL" id="OGY23718.1"/>
    </source>
</evidence>
<dbReference type="EMBL" id="MHCO01000029">
    <property type="protein sequence ID" value="OGY23718.1"/>
    <property type="molecule type" value="Genomic_DNA"/>
</dbReference>
<evidence type="ECO:0000256" key="2">
    <source>
        <dbReference type="ARBA" id="ARBA00022692"/>
    </source>
</evidence>
<feature type="transmembrane region" description="Helical" evidence="5">
    <location>
        <begin position="236"/>
        <end position="255"/>
    </location>
</feature>
<evidence type="ECO:0000256" key="4">
    <source>
        <dbReference type="ARBA" id="ARBA00023136"/>
    </source>
</evidence>
<feature type="transmembrane region" description="Helical" evidence="5">
    <location>
        <begin position="296"/>
        <end position="312"/>
    </location>
</feature>
<organism evidence="7 8">
    <name type="scientific">Candidatus Woykebacteria bacterium GWB1_45_5</name>
    <dbReference type="NCBI Taxonomy" id="1802592"/>
    <lineage>
        <taxon>Bacteria</taxon>
        <taxon>Candidatus Woykeibacteriota</taxon>
    </lineage>
</organism>
<comment type="caution">
    <text evidence="7">The sequence shown here is derived from an EMBL/GenBank/DDBJ whole genome shotgun (WGS) entry which is preliminary data.</text>
</comment>
<accession>A0A1G1W7T4</accession>
<feature type="transmembrane region" description="Helical" evidence="5">
    <location>
        <begin position="201"/>
        <end position="224"/>
    </location>
</feature>
<sequence length="314" mass="34877">MFLSSLFIYIFSFIFVWFGAGLIVSAVDKFSHRLKLSSFAFSFLVLGFLTSIPEIAVGINSLAEDRPEIFVGNLLGGIVVMFLLVIPLLAVLGKGIHLTDHLQGKNLLITLAVIAAPFLIVIDKKITNPEAILLMFFYLVTLYLVESKRGFIEKIEEVVEGFQHIGIFKEISKLLIGVVIVFISSHFIVEKTVYFSEVFSISQFLISLTLLSIGTNVPELSIAIKSVFSGKKQVAFGDYIGSASANILLLGVFSLIHNGEVLTGNRFLIPFLFVILGLGLFYIFSQSKNLLSRKEGFVLLSIYVLFLLYELVRI</sequence>
<protein>
    <recommendedName>
        <fullName evidence="6">Sodium/calcium exchanger membrane region domain-containing protein</fullName>
    </recommendedName>
</protein>
<feature type="transmembrane region" description="Helical" evidence="5">
    <location>
        <begin position="69"/>
        <end position="92"/>
    </location>
</feature>
<dbReference type="GO" id="GO:0006874">
    <property type="term" value="P:intracellular calcium ion homeostasis"/>
    <property type="evidence" value="ECO:0007669"/>
    <property type="project" value="TreeGrafter"/>
</dbReference>
<feature type="domain" description="Sodium/calcium exchanger membrane region" evidence="6">
    <location>
        <begin position="174"/>
        <end position="309"/>
    </location>
</feature>
<evidence type="ECO:0000256" key="5">
    <source>
        <dbReference type="SAM" id="Phobius"/>
    </source>
</evidence>
<dbReference type="AlphaFoldDB" id="A0A1G1W7T4"/>
<dbReference type="GO" id="GO:0005262">
    <property type="term" value="F:calcium channel activity"/>
    <property type="evidence" value="ECO:0007669"/>
    <property type="project" value="TreeGrafter"/>
</dbReference>
<dbReference type="Proteomes" id="UP000178493">
    <property type="component" value="Unassembled WGS sequence"/>
</dbReference>
<dbReference type="InterPro" id="IPR004837">
    <property type="entry name" value="NaCa_Exmemb"/>
</dbReference>
<reference evidence="7 8" key="1">
    <citation type="journal article" date="2016" name="Nat. Commun.">
        <title>Thousands of microbial genomes shed light on interconnected biogeochemical processes in an aquifer system.</title>
        <authorList>
            <person name="Anantharaman K."/>
            <person name="Brown C.T."/>
            <person name="Hug L.A."/>
            <person name="Sharon I."/>
            <person name="Castelle C.J."/>
            <person name="Probst A.J."/>
            <person name="Thomas B.C."/>
            <person name="Singh A."/>
            <person name="Wilkins M.J."/>
            <person name="Karaoz U."/>
            <person name="Brodie E.L."/>
            <person name="Williams K.H."/>
            <person name="Hubbard S.S."/>
            <person name="Banfield J.F."/>
        </authorList>
    </citation>
    <scope>NUCLEOTIDE SEQUENCE [LARGE SCALE GENOMIC DNA]</scope>
</reference>
<dbReference type="InterPro" id="IPR044880">
    <property type="entry name" value="NCX_ion-bd_dom_sf"/>
</dbReference>
<feature type="transmembrane region" description="Helical" evidence="5">
    <location>
        <begin position="6"/>
        <end position="27"/>
    </location>
</feature>
<feature type="transmembrane region" description="Helical" evidence="5">
    <location>
        <begin position="128"/>
        <end position="145"/>
    </location>
</feature>
<dbReference type="PANTHER" id="PTHR10846">
    <property type="entry name" value="SODIUM/POTASSIUM/CALCIUM EXCHANGER"/>
    <property type="match status" value="1"/>
</dbReference>
<feature type="domain" description="Sodium/calcium exchanger membrane region" evidence="6">
    <location>
        <begin position="5"/>
        <end position="144"/>
    </location>
</feature>
<evidence type="ECO:0000259" key="6">
    <source>
        <dbReference type="Pfam" id="PF01699"/>
    </source>
</evidence>
<name>A0A1G1W7T4_9BACT</name>
<gene>
    <name evidence="7" type="ORF">A2126_01375</name>
</gene>
<dbReference type="GO" id="GO:0005886">
    <property type="term" value="C:plasma membrane"/>
    <property type="evidence" value="ECO:0007669"/>
    <property type="project" value="TreeGrafter"/>
</dbReference>
<evidence type="ECO:0000313" key="8">
    <source>
        <dbReference type="Proteomes" id="UP000178493"/>
    </source>
</evidence>
<keyword evidence="4 5" id="KW-0472">Membrane</keyword>